<evidence type="ECO:0000256" key="3">
    <source>
        <dbReference type="ARBA" id="ARBA00023125"/>
    </source>
</evidence>
<dbReference type="RefSeq" id="WP_043009650.1">
    <property type="nucleotide sequence ID" value="NZ_CP009617.1"/>
</dbReference>
<feature type="domain" description="HTH lysR-type" evidence="5">
    <location>
        <begin position="7"/>
        <end position="64"/>
    </location>
</feature>
<dbReference type="CDD" id="cd08417">
    <property type="entry name" value="PBP2_Nitroaromatics_like"/>
    <property type="match status" value="1"/>
</dbReference>
<dbReference type="InterPro" id="IPR037402">
    <property type="entry name" value="YidZ_PBP2"/>
</dbReference>
<name>A0AAN0SDI6_9VIBR</name>
<sequence>MSNISDIELSQLRLLQIIFETKNLTQAGERAGLTQSAVSHTLKKLRHSFNDSLVIRQGNKMVLTPRAESLQTSLGRWLNDFERNILFQEVFEPLTSDRTFYIATSDLVEHILAPHLSRHFGRIAPNIRIVFRKIEKRALASQIESGEVDFAISIIDSTHPNLMVRTLYRDDFVSVVRAGHPLLNSKIKAKDFCQYPHVLASTGNDNRGMVDDALEGLGLSRVMQYKVANFSSAPYIVESSDAILTAPRTFVDLIAGKFNVSSFTPPVELESYAMKMYWHIKNKDDQANRWFREQIAAITAAAEWLMNAADR</sequence>
<dbReference type="Pfam" id="PF03466">
    <property type="entry name" value="LysR_substrate"/>
    <property type="match status" value="1"/>
</dbReference>
<evidence type="ECO:0000256" key="1">
    <source>
        <dbReference type="ARBA" id="ARBA00009437"/>
    </source>
</evidence>
<dbReference type="Proteomes" id="UP000030081">
    <property type="component" value="Chromosome 1"/>
</dbReference>
<dbReference type="Gene3D" id="1.10.10.10">
    <property type="entry name" value="Winged helix-like DNA-binding domain superfamily/Winged helix DNA-binding domain"/>
    <property type="match status" value="1"/>
</dbReference>
<keyword evidence="2" id="KW-0805">Transcription regulation</keyword>
<dbReference type="Gene3D" id="3.40.190.10">
    <property type="entry name" value="Periplasmic binding protein-like II"/>
    <property type="match status" value="2"/>
</dbReference>
<dbReference type="PROSITE" id="PS50931">
    <property type="entry name" value="HTH_LYSR"/>
    <property type="match status" value="1"/>
</dbReference>
<proteinExistence type="inferred from homology"/>
<organism evidence="6 7">
    <name type="scientific">Vibrio coralliilyticus</name>
    <dbReference type="NCBI Taxonomy" id="190893"/>
    <lineage>
        <taxon>Bacteria</taxon>
        <taxon>Pseudomonadati</taxon>
        <taxon>Pseudomonadota</taxon>
        <taxon>Gammaproteobacteria</taxon>
        <taxon>Vibrionales</taxon>
        <taxon>Vibrionaceae</taxon>
        <taxon>Vibrio</taxon>
    </lineage>
</organism>
<keyword evidence="3" id="KW-0238">DNA-binding</keyword>
<dbReference type="SUPFAM" id="SSF53850">
    <property type="entry name" value="Periplasmic binding protein-like II"/>
    <property type="match status" value="1"/>
</dbReference>
<evidence type="ECO:0000256" key="4">
    <source>
        <dbReference type="ARBA" id="ARBA00023163"/>
    </source>
</evidence>
<comment type="similarity">
    <text evidence="1">Belongs to the LysR transcriptional regulatory family.</text>
</comment>
<dbReference type="InterPro" id="IPR050389">
    <property type="entry name" value="LysR-type_TF"/>
</dbReference>
<reference evidence="6 7" key="1">
    <citation type="submission" date="2014-10" db="EMBL/GenBank/DDBJ databases">
        <title>The Complete Genome Sequence for the Shellfish Pathogen Vibrio coralliilyticus RE98 Isolated from a Shellfish Hatchery.</title>
        <authorList>
            <person name="Richards G.P."/>
            <person name="Bono J.L."/>
            <person name="Watson M.A."/>
            <person name="Needleman D.S."/>
        </authorList>
    </citation>
    <scope>NUCLEOTIDE SEQUENCE [LARGE SCALE GENOMIC DNA]</scope>
    <source>
        <strain evidence="6 7">RE98</strain>
    </source>
</reference>
<dbReference type="PANTHER" id="PTHR30118:SF15">
    <property type="entry name" value="TRANSCRIPTIONAL REGULATORY PROTEIN"/>
    <property type="match status" value="1"/>
</dbReference>
<evidence type="ECO:0000259" key="5">
    <source>
        <dbReference type="PROSITE" id="PS50931"/>
    </source>
</evidence>
<accession>A0AAN0SDI6</accession>
<evidence type="ECO:0000256" key="2">
    <source>
        <dbReference type="ARBA" id="ARBA00023015"/>
    </source>
</evidence>
<dbReference type="InterPro" id="IPR000847">
    <property type="entry name" value="LysR_HTH_N"/>
</dbReference>
<dbReference type="InterPro" id="IPR036390">
    <property type="entry name" value="WH_DNA-bd_sf"/>
</dbReference>
<dbReference type="SUPFAM" id="SSF46785">
    <property type="entry name" value="Winged helix' DNA-binding domain"/>
    <property type="match status" value="1"/>
</dbReference>
<dbReference type="InterPro" id="IPR036388">
    <property type="entry name" value="WH-like_DNA-bd_sf"/>
</dbReference>
<keyword evidence="7" id="KW-1185">Reference proteome</keyword>
<protein>
    <submittedName>
        <fullName evidence="6">LysR family transcriptional regulator</fullName>
    </submittedName>
</protein>
<gene>
    <name evidence="6" type="ORF">IX92_08450</name>
</gene>
<dbReference type="Pfam" id="PF00126">
    <property type="entry name" value="HTH_1"/>
    <property type="match status" value="1"/>
</dbReference>
<dbReference type="GO" id="GO:0003677">
    <property type="term" value="F:DNA binding"/>
    <property type="evidence" value="ECO:0007669"/>
    <property type="project" value="UniProtKB-KW"/>
</dbReference>
<dbReference type="PANTHER" id="PTHR30118">
    <property type="entry name" value="HTH-TYPE TRANSCRIPTIONAL REGULATOR LEUO-RELATED"/>
    <property type="match status" value="1"/>
</dbReference>
<dbReference type="GO" id="GO:0003700">
    <property type="term" value="F:DNA-binding transcription factor activity"/>
    <property type="evidence" value="ECO:0007669"/>
    <property type="project" value="InterPro"/>
</dbReference>
<keyword evidence="4" id="KW-0804">Transcription</keyword>
<dbReference type="AlphaFoldDB" id="A0AAN0SDI6"/>
<dbReference type="EMBL" id="CP009617">
    <property type="protein sequence ID" value="AIW20514.1"/>
    <property type="molecule type" value="Genomic_DNA"/>
</dbReference>
<dbReference type="InterPro" id="IPR005119">
    <property type="entry name" value="LysR_subst-bd"/>
</dbReference>
<dbReference type="KEGG" id="vcy:IX92_08450"/>
<evidence type="ECO:0000313" key="7">
    <source>
        <dbReference type="Proteomes" id="UP000030081"/>
    </source>
</evidence>
<evidence type="ECO:0000313" key="6">
    <source>
        <dbReference type="EMBL" id="AIW20514.1"/>
    </source>
</evidence>